<reference evidence="3" key="1">
    <citation type="submission" date="2020-11" db="EMBL/GenBank/DDBJ databases">
        <authorList>
            <consortium name="DOE Joint Genome Institute"/>
            <person name="Ahrendt S."/>
            <person name="Riley R."/>
            <person name="Andreopoulos W."/>
            <person name="Labutti K."/>
            <person name="Pangilinan J."/>
            <person name="Ruiz-Duenas F.J."/>
            <person name="Barrasa J.M."/>
            <person name="Sanchez-Garcia M."/>
            <person name="Camarero S."/>
            <person name="Miyauchi S."/>
            <person name="Serrano A."/>
            <person name="Linde D."/>
            <person name="Babiker R."/>
            <person name="Drula E."/>
            <person name="Ayuso-Fernandez I."/>
            <person name="Pacheco R."/>
            <person name="Padilla G."/>
            <person name="Ferreira P."/>
            <person name="Barriuso J."/>
            <person name="Kellner H."/>
            <person name="Castanera R."/>
            <person name="Alfaro M."/>
            <person name="Ramirez L."/>
            <person name="Pisabarro A.G."/>
            <person name="Kuo A."/>
            <person name="Tritt A."/>
            <person name="Lipzen A."/>
            <person name="He G."/>
            <person name="Yan M."/>
            <person name="Ng V."/>
            <person name="Cullen D."/>
            <person name="Martin F."/>
            <person name="Rosso M.-N."/>
            <person name="Henrissat B."/>
            <person name="Hibbett D."/>
            <person name="Martinez A.T."/>
            <person name="Grigoriev I.V."/>
        </authorList>
    </citation>
    <scope>NUCLEOTIDE SEQUENCE</scope>
    <source>
        <strain evidence="3">MF-IS2</strain>
    </source>
</reference>
<feature type="region of interest" description="Disordered" evidence="2">
    <location>
        <begin position="38"/>
        <end position="59"/>
    </location>
</feature>
<feature type="coiled-coil region" evidence="1">
    <location>
        <begin position="318"/>
        <end position="345"/>
    </location>
</feature>
<evidence type="ECO:0000313" key="4">
    <source>
        <dbReference type="Proteomes" id="UP000807342"/>
    </source>
</evidence>
<dbReference type="AlphaFoldDB" id="A0A9P6BVY7"/>
<evidence type="ECO:0000313" key="3">
    <source>
        <dbReference type="EMBL" id="KAF9441277.1"/>
    </source>
</evidence>
<dbReference type="Proteomes" id="UP000807342">
    <property type="component" value="Unassembled WGS sequence"/>
</dbReference>
<dbReference type="EMBL" id="MU151979">
    <property type="protein sequence ID" value="KAF9441277.1"/>
    <property type="molecule type" value="Genomic_DNA"/>
</dbReference>
<organism evidence="3 4">
    <name type="scientific">Macrolepiota fuliginosa MF-IS2</name>
    <dbReference type="NCBI Taxonomy" id="1400762"/>
    <lineage>
        <taxon>Eukaryota</taxon>
        <taxon>Fungi</taxon>
        <taxon>Dikarya</taxon>
        <taxon>Basidiomycota</taxon>
        <taxon>Agaricomycotina</taxon>
        <taxon>Agaricomycetes</taxon>
        <taxon>Agaricomycetidae</taxon>
        <taxon>Agaricales</taxon>
        <taxon>Agaricineae</taxon>
        <taxon>Agaricaceae</taxon>
        <taxon>Macrolepiota</taxon>
    </lineage>
</organism>
<accession>A0A9P6BVY7</accession>
<gene>
    <name evidence="3" type="ORF">P691DRAFT_791731</name>
</gene>
<comment type="caution">
    <text evidence="3">The sequence shown here is derived from an EMBL/GenBank/DDBJ whole genome shotgun (WGS) entry which is preliminary data.</text>
</comment>
<protein>
    <submittedName>
        <fullName evidence="3">Uncharacterized protein</fullName>
    </submittedName>
</protein>
<evidence type="ECO:0000256" key="2">
    <source>
        <dbReference type="SAM" id="MobiDB-lite"/>
    </source>
</evidence>
<keyword evidence="1" id="KW-0175">Coiled coil</keyword>
<evidence type="ECO:0000256" key="1">
    <source>
        <dbReference type="SAM" id="Coils"/>
    </source>
</evidence>
<keyword evidence="4" id="KW-1185">Reference proteome</keyword>
<name>A0A9P6BVY7_9AGAR</name>
<dbReference type="OrthoDB" id="2122982at2759"/>
<proteinExistence type="predicted"/>
<sequence length="492" mass="54406">MNSNYTALIHLPPNTTPKPAFHTNKDNTPVVTYMSVKNQKQNGGKPPEKLRNNTTEPAIDSSGSPLADLYFNNKVAIDDSISNTGIAALSKQALHNGLSGFRGTVDAIMGPLAKLSKVHPFTEGSNDITGAFNAFKLVVNLYLDGRENDQRITAIKLQMIHMMAMLVWLHEIKDQDDSLLKDSLQPLMLWIKDDIEACGQDNQIQRLQNPARWICDEVHRACERAYPLPHCPQHSYLDKMDNKVTGILVKILDGLDTQLERNLLSFIKGKGGAEAFTKNDSDQLVQVLMEKSGEKIVSGKGQSGGQGTLKSTKAELKEEFLENINEALDRNMEHFKKKAGSLEKHGEYIVGALSKGAYIKIKDPDWKGNVKACNFVLALEAYFGGQLGISTPRPPESPPSVSILLKSPSSESALDLLHTLVIDTPPALSPDDRWLLKYLIIDDGATGFISIKEANTFARERPSDWSLLRWITFRAKGEDCPMLPSRGFPLCS</sequence>